<dbReference type="Proteomes" id="UP000451565">
    <property type="component" value="Unassembled WGS sequence"/>
</dbReference>
<keyword evidence="13" id="KW-1185">Reference proteome</keyword>
<dbReference type="EMBL" id="WINI01000003">
    <property type="protein sequence ID" value="MQR00486.1"/>
    <property type="molecule type" value="Genomic_DNA"/>
</dbReference>
<evidence type="ECO:0000256" key="8">
    <source>
        <dbReference type="ARBA" id="ARBA00022927"/>
    </source>
</evidence>
<evidence type="ECO:0000313" key="12">
    <source>
        <dbReference type="EMBL" id="MQR00486.1"/>
    </source>
</evidence>
<organism evidence="12 13">
    <name type="scientific">Glaciimonas soli</name>
    <dbReference type="NCBI Taxonomy" id="2590999"/>
    <lineage>
        <taxon>Bacteria</taxon>
        <taxon>Pseudomonadati</taxon>
        <taxon>Pseudomonadota</taxon>
        <taxon>Betaproteobacteria</taxon>
        <taxon>Burkholderiales</taxon>
        <taxon>Oxalobacteraceae</taxon>
        <taxon>Glaciimonas</taxon>
    </lineage>
</organism>
<evidence type="ECO:0000256" key="2">
    <source>
        <dbReference type="ARBA" id="ARBA00007208"/>
    </source>
</evidence>
<dbReference type="InterPro" id="IPR022792">
    <property type="entry name" value="T2SS_protein-GspN"/>
</dbReference>
<accession>A0A843YV43</accession>
<keyword evidence="8" id="KW-0653">Protein transport</keyword>
<dbReference type="GO" id="GO:0015627">
    <property type="term" value="C:type II protein secretion system complex"/>
    <property type="evidence" value="ECO:0007669"/>
    <property type="project" value="InterPro"/>
</dbReference>
<evidence type="ECO:0000256" key="6">
    <source>
        <dbReference type="ARBA" id="ARBA00022519"/>
    </source>
</evidence>
<keyword evidence="4" id="KW-0813">Transport</keyword>
<keyword evidence="6" id="KW-0997">Cell inner membrane</keyword>
<evidence type="ECO:0000256" key="9">
    <source>
        <dbReference type="ARBA" id="ARBA00023136"/>
    </source>
</evidence>
<dbReference type="Pfam" id="PF01203">
    <property type="entry name" value="T2SSN"/>
    <property type="match status" value="1"/>
</dbReference>
<sequence length="261" mass="27948">MRSKLLWVCMGCFSVLSTALLFSPASWLAQVVETQTQGRIILGDAQGSLWHGSAFIGGAASRSEAVTPLLPGRFTWKLSPLVLIGKVDLMLDNPAALSAPVHVSGNWSQWQVAATSINMPAERLVALGAPLNTLQPTGDMRLSWNDLQVERQKGRIAVAGLMTLDLVAMSSRLSPVKPLGSYQMTMALSDSQNEQHASIVLKTISGAMLLDGNGKLVNGRLQFSGTAQAADGQEEKLANLLNLLGQRRQQNGKTVIGLEFS</sequence>
<dbReference type="GO" id="GO:0015628">
    <property type="term" value="P:protein secretion by the type II secretion system"/>
    <property type="evidence" value="ECO:0007669"/>
    <property type="project" value="InterPro"/>
</dbReference>
<dbReference type="GO" id="GO:0005886">
    <property type="term" value="C:plasma membrane"/>
    <property type="evidence" value="ECO:0007669"/>
    <property type="project" value="UniProtKB-SubCell"/>
</dbReference>
<evidence type="ECO:0000256" key="1">
    <source>
        <dbReference type="ARBA" id="ARBA00004533"/>
    </source>
</evidence>
<keyword evidence="5" id="KW-1003">Cell membrane</keyword>
<dbReference type="OrthoDB" id="8772682at2"/>
<feature type="chain" id="PRO_5033023471" description="Type II secretion system protein N" evidence="11">
    <location>
        <begin position="30"/>
        <end position="261"/>
    </location>
</feature>
<proteinExistence type="inferred from homology"/>
<name>A0A843YV43_9BURK</name>
<gene>
    <name evidence="12" type="ORF">GEV47_07305</name>
</gene>
<comment type="similarity">
    <text evidence="2">Belongs to the GSP N family.</text>
</comment>
<evidence type="ECO:0000256" key="4">
    <source>
        <dbReference type="ARBA" id="ARBA00022448"/>
    </source>
</evidence>
<evidence type="ECO:0000256" key="5">
    <source>
        <dbReference type="ARBA" id="ARBA00022475"/>
    </source>
</evidence>
<evidence type="ECO:0000256" key="7">
    <source>
        <dbReference type="ARBA" id="ARBA00022692"/>
    </source>
</evidence>
<evidence type="ECO:0000256" key="10">
    <source>
        <dbReference type="ARBA" id="ARBA00030772"/>
    </source>
</evidence>
<evidence type="ECO:0000256" key="3">
    <source>
        <dbReference type="ARBA" id="ARBA00021563"/>
    </source>
</evidence>
<reference evidence="12 13" key="1">
    <citation type="submission" date="2019-10" db="EMBL/GenBank/DDBJ databases">
        <title>Glaciimonas soli sp. nov., a psychrophilic bacterium isolated from the forest soil of a high elevation mountain in Taiwan.</title>
        <authorList>
            <person name="Wang L.-T."/>
            <person name="Shieh W.Y."/>
        </authorList>
    </citation>
    <scope>NUCLEOTIDE SEQUENCE [LARGE SCALE GENOMIC DNA]</scope>
    <source>
        <strain evidence="12 13">GS1</strain>
    </source>
</reference>
<feature type="signal peptide" evidence="11">
    <location>
        <begin position="1"/>
        <end position="29"/>
    </location>
</feature>
<comment type="caution">
    <text evidence="12">The sequence shown here is derived from an EMBL/GenBank/DDBJ whole genome shotgun (WGS) entry which is preliminary data.</text>
</comment>
<evidence type="ECO:0000256" key="11">
    <source>
        <dbReference type="SAM" id="SignalP"/>
    </source>
</evidence>
<keyword evidence="7" id="KW-0812">Transmembrane</keyword>
<dbReference type="AlphaFoldDB" id="A0A843YV43"/>
<keyword evidence="9" id="KW-0472">Membrane</keyword>
<protein>
    <recommendedName>
        <fullName evidence="3">Type II secretion system protein N</fullName>
    </recommendedName>
    <alternativeName>
        <fullName evidence="10">General secretion pathway protein N</fullName>
    </alternativeName>
</protein>
<evidence type="ECO:0000313" key="13">
    <source>
        <dbReference type="Proteomes" id="UP000451565"/>
    </source>
</evidence>
<comment type="subcellular location">
    <subcellularLocation>
        <location evidence="1">Cell inner membrane</location>
    </subcellularLocation>
</comment>
<keyword evidence="11" id="KW-0732">Signal</keyword>